<dbReference type="Gene3D" id="1.10.533.10">
    <property type="entry name" value="Death Domain, Fas"/>
    <property type="match status" value="1"/>
</dbReference>
<dbReference type="GO" id="GO:0031398">
    <property type="term" value="P:positive regulation of protein ubiquitination"/>
    <property type="evidence" value="ECO:0007669"/>
    <property type="project" value="TreeGrafter"/>
</dbReference>
<dbReference type="GO" id="GO:0006915">
    <property type="term" value="P:apoptotic process"/>
    <property type="evidence" value="ECO:0007669"/>
    <property type="project" value="UniProtKB-KW"/>
</dbReference>
<keyword evidence="2" id="KW-0053">Apoptosis</keyword>
<dbReference type="GO" id="GO:0005737">
    <property type="term" value="C:cytoplasm"/>
    <property type="evidence" value="ECO:0007669"/>
    <property type="project" value="TreeGrafter"/>
</dbReference>
<dbReference type="Pfam" id="PF00653">
    <property type="entry name" value="BIR"/>
    <property type="match status" value="3"/>
</dbReference>
<sequence length="510" mass="56518">MNVEFNRLRTFNQWEHASWTMETSFEEMAKAGFYATERFLETKCHFCGVTVYIGEQAVDIESKHRQLNPSCLFLLHPDRTDNVRSFDAAELKREECRLATFVYWPIAHVSPPALAKAGFYYTFNSDQVKCAWCEGVIGQWEVGDDPFTEHQKFFPNCEKVIANGISSNPVLDSSIGIQPVKPPHAQQFSSLDSRIRSFENWTTGHIQDPERLAQAGFYYLGRADEVHCFHCDGGLRFWLADDDPWFEHARCFPKCQFVQLVKGQLFIENVQSQIKNSSGQQSSGGAQSTATMTLDEALSTEPVQLALSMGLNAGRIRAVTKRQLETTGQPFAQSQALIEAVLDGQIQDEELEPTSSSRMDRRIENEVSRLLWSAISSSTTPNLSSFNSTFAPSASSPVSEVRSTTGSSAGAASTEVAVAAAAAVPEPATVLRRRSSSEAVKPGDEKTHRLEEENKRLKDARECKICMADEVGVVFCPCGHLVSCVQCAPAVTNCPVCRAVIKGRVRTFLS</sequence>
<name>A0A1Q3FHI1_CULTA</name>
<dbReference type="PROSITE" id="PS01282">
    <property type="entry name" value="BIR_REPEAT_1"/>
    <property type="match status" value="2"/>
</dbReference>
<evidence type="ECO:0000256" key="1">
    <source>
        <dbReference type="ARBA" id="ARBA00006672"/>
    </source>
</evidence>
<evidence type="ECO:0000256" key="6">
    <source>
        <dbReference type="PROSITE-ProRule" id="PRU00175"/>
    </source>
</evidence>
<dbReference type="GO" id="GO:0051726">
    <property type="term" value="P:regulation of cell cycle"/>
    <property type="evidence" value="ECO:0007669"/>
    <property type="project" value="TreeGrafter"/>
</dbReference>
<dbReference type="Gene3D" id="1.10.1170.10">
    <property type="entry name" value="Inhibitor Of Apoptosis Protein (2mihbC-IAP-1), Chain A"/>
    <property type="match status" value="3"/>
</dbReference>
<dbReference type="CDD" id="cd14321">
    <property type="entry name" value="UBA_IAPs"/>
    <property type="match status" value="1"/>
</dbReference>
<keyword evidence="5" id="KW-0862">Zinc</keyword>
<protein>
    <submittedName>
        <fullName evidence="8">Putative apoptosis 2 inhibitor</fullName>
    </submittedName>
</protein>
<dbReference type="InterPro" id="IPR001370">
    <property type="entry name" value="BIR_rpt"/>
</dbReference>
<dbReference type="SUPFAM" id="SSF57924">
    <property type="entry name" value="Inhibitor of apoptosis (IAP) repeat"/>
    <property type="match status" value="3"/>
</dbReference>
<dbReference type="Gene3D" id="1.10.8.10">
    <property type="entry name" value="DNA helicase RuvA subunit, C-terminal domain"/>
    <property type="match status" value="1"/>
</dbReference>
<dbReference type="GO" id="GO:0008270">
    <property type="term" value="F:zinc ion binding"/>
    <property type="evidence" value="ECO:0007669"/>
    <property type="project" value="UniProtKB-KW"/>
</dbReference>
<evidence type="ECO:0000256" key="3">
    <source>
        <dbReference type="ARBA" id="ARBA00022723"/>
    </source>
</evidence>
<dbReference type="InterPro" id="IPR011029">
    <property type="entry name" value="DEATH-like_dom_sf"/>
</dbReference>
<dbReference type="SMART" id="SM00238">
    <property type="entry name" value="BIR"/>
    <property type="match status" value="3"/>
</dbReference>
<dbReference type="CDD" id="cd00022">
    <property type="entry name" value="BIR"/>
    <property type="match status" value="2"/>
</dbReference>
<keyword evidence="3" id="KW-0479">Metal-binding</keyword>
<dbReference type="FunFam" id="1.10.1170.10:FF:000002">
    <property type="entry name" value="Baculoviral IAP repeat containing 7"/>
    <property type="match status" value="1"/>
</dbReference>
<dbReference type="GO" id="GO:0043066">
    <property type="term" value="P:negative regulation of apoptotic process"/>
    <property type="evidence" value="ECO:0007669"/>
    <property type="project" value="TreeGrafter"/>
</dbReference>
<feature type="domain" description="RING-type" evidence="7">
    <location>
        <begin position="463"/>
        <end position="498"/>
    </location>
</feature>
<dbReference type="GO" id="GO:0005634">
    <property type="term" value="C:nucleus"/>
    <property type="evidence" value="ECO:0007669"/>
    <property type="project" value="TreeGrafter"/>
</dbReference>
<dbReference type="Pfam" id="PF13920">
    <property type="entry name" value="zf-C3HC4_3"/>
    <property type="match status" value="1"/>
</dbReference>
<dbReference type="FunFam" id="1.10.1170.10:FF:000003">
    <property type="entry name" value="E3 ubiquitin-protein ligase XIAP"/>
    <property type="match status" value="1"/>
</dbReference>
<dbReference type="PROSITE" id="PS50143">
    <property type="entry name" value="BIR_REPEAT_2"/>
    <property type="match status" value="3"/>
</dbReference>
<keyword evidence="4 6" id="KW-0863">Zinc-finger</keyword>
<reference evidence="8" key="1">
    <citation type="submission" date="2017-01" db="EMBL/GenBank/DDBJ databases">
        <title>A deep insight into the sialotranscriptome of adult male and female Cluex tarsalis mosquitoes.</title>
        <authorList>
            <person name="Ribeiro J.M."/>
            <person name="Moreira F."/>
            <person name="Bernard K.A."/>
            <person name="Calvo E."/>
        </authorList>
    </citation>
    <scope>NUCLEOTIDE SEQUENCE</scope>
    <source>
        <strain evidence="8">Kern County</strain>
        <tissue evidence="8">Salivary glands</tissue>
    </source>
</reference>
<dbReference type="InterPro" id="IPR001841">
    <property type="entry name" value="Znf_RING"/>
</dbReference>
<dbReference type="EMBL" id="GFDL01008037">
    <property type="protein sequence ID" value="JAV27008.1"/>
    <property type="molecule type" value="Transcribed_RNA"/>
</dbReference>
<dbReference type="PANTHER" id="PTHR10044:SF139">
    <property type="entry name" value="DEATH-ASSOCIATED INHIBITOR OF APOPTOSIS 2"/>
    <property type="match status" value="1"/>
</dbReference>
<evidence type="ECO:0000313" key="8">
    <source>
        <dbReference type="EMBL" id="JAV27008.1"/>
    </source>
</evidence>
<dbReference type="GO" id="GO:0043027">
    <property type="term" value="F:cysteine-type endopeptidase inhibitor activity involved in apoptotic process"/>
    <property type="evidence" value="ECO:0007669"/>
    <property type="project" value="TreeGrafter"/>
</dbReference>
<comment type="similarity">
    <text evidence="1">Belongs to the IAP family.</text>
</comment>
<evidence type="ECO:0000259" key="7">
    <source>
        <dbReference type="PROSITE" id="PS50089"/>
    </source>
</evidence>
<evidence type="ECO:0000256" key="5">
    <source>
        <dbReference type="ARBA" id="ARBA00022833"/>
    </source>
</evidence>
<dbReference type="AlphaFoldDB" id="A0A1Q3FHI1"/>
<dbReference type="GO" id="GO:0061630">
    <property type="term" value="F:ubiquitin protein ligase activity"/>
    <property type="evidence" value="ECO:0007669"/>
    <property type="project" value="TreeGrafter"/>
</dbReference>
<proteinExistence type="inferred from homology"/>
<dbReference type="CDD" id="cd16713">
    <property type="entry name" value="RING-HC_BIRC2_3_7"/>
    <property type="match status" value="1"/>
</dbReference>
<evidence type="ECO:0000256" key="2">
    <source>
        <dbReference type="ARBA" id="ARBA00022703"/>
    </source>
</evidence>
<dbReference type="PANTHER" id="PTHR10044">
    <property type="entry name" value="INHIBITOR OF APOPTOSIS"/>
    <property type="match status" value="1"/>
</dbReference>
<dbReference type="PROSITE" id="PS50089">
    <property type="entry name" value="ZF_RING_2"/>
    <property type="match status" value="1"/>
</dbReference>
<organism evidence="8">
    <name type="scientific">Culex tarsalis</name>
    <name type="common">Encephalitis mosquito</name>
    <dbReference type="NCBI Taxonomy" id="7177"/>
    <lineage>
        <taxon>Eukaryota</taxon>
        <taxon>Metazoa</taxon>
        <taxon>Ecdysozoa</taxon>
        <taxon>Arthropoda</taxon>
        <taxon>Hexapoda</taxon>
        <taxon>Insecta</taxon>
        <taxon>Pterygota</taxon>
        <taxon>Neoptera</taxon>
        <taxon>Endopterygota</taxon>
        <taxon>Diptera</taxon>
        <taxon>Nematocera</taxon>
        <taxon>Culicoidea</taxon>
        <taxon>Culicidae</taxon>
        <taxon>Culicinae</taxon>
        <taxon>Culicini</taxon>
        <taxon>Culex</taxon>
        <taxon>Culex</taxon>
    </lineage>
</organism>
<dbReference type="InterPro" id="IPR050784">
    <property type="entry name" value="IAP"/>
</dbReference>
<evidence type="ECO:0000256" key="4">
    <source>
        <dbReference type="ARBA" id="ARBA00022771"/>
    </source>
</evidence>
<accession>A0A1Q3FHI1</accession>